<keyword evidence="1" id="KW-0812">Transmembrane</keyword>
<evidence type="ECO:0000313" key="3">
    <source>
        <dbReference type="Proteomes" id="UP000593943"/>
    </source>
</evidence>
<keyword evidence="1" id="KW-0472">Membrane</keyword>
<dbReference type="KEGG" id="beu:BE0216_10855"/>
<dbReference type="AlphaFoldDB" id="A0A7L9SRN8"/>
<evidence type="ECO:0000256" key="1">
    <source>
        <dbReference type="SAM" id="Phobius"/>
    </source>
</evidence>
<reference evidence="2 3" key="1">
    <citation type="submission" date="2020-10" db="EMBL/GenBank/DDBJ databases">
        <title>Genome sequencing of Bifidobacterium eulemuris_DSMZ_100216.</title>
        <authorList>
            <person name="Kim J."/>
        </authorList>
    </citation>
    <scope>NUCLEOTIDE SEQUENCE [LARGE SCALE GENOMIC DNA]</scope>
    <source>
        <strain evidence="2 3">DSM 100216</strain>
    </source>
</reference>
<sequence>MMAIMSQPASSHRASVRLWIPDQPGAWAMALLPAIAGVVLAGANPTNLWLLVLWLLCYCTQFTAARWVKSRFRKRYRLPALGYGAVLVVLGVPFVVMHPRVLIWAPLYVVLLALSMLAAWRRQERTLWGNAVAIIAACAMAVVTASFGADVEAGVMPMSEGAPLEQYLTNVYPPFPRIGVLAAVLFALTQFGSVLFVKTMIRERGNVPYLVASIAWHVGMVVGGFVLHPALGGTALVLLARAVALPLIANKRTLKPIVPGLIELFASLLTFVMIIMSVPWLAV</sequence>
<feature type="transmembrane region" description="Helical" evidence="1">
    <location>
        <begin position="261"/>
        <end position="282"/>
    </location>
</feature>
<keyword evidence="3" id="KW-1185">Reference proteome</keyword>
<dbReference type="InterPro" id="IPR025576">
    <property type="entry name" value="YwiC"/>
</dbReference>
<evidence type="ECO:0000313" key="2">
    <source>
        <dbReference type="EMBL" id="QOL32880.1"/>
    </source>
</evidence>
<feature type="transmembrane region" description="Helical" evidence="1">
    <location>
        <begin position="127"/>
        <end position="149"/>
    </location>
</feature>
<dbReference type="Proteomes" id="UP000593943">
    <property type="component" value="Chromosome"/>
</dbReference>
<dbReference type="EMBL" id="CP062938">
    <property type="protein sequence ID" value="QOL32880.1"/>
    <property type="molecule type" value="Genomic_DNA"/>
</dbReference>
<dbReference type="OrthoDB" id="2380563at2"/>
<proteinExistence type="predicted"/>
<feature type="transmembrane region" description="Helical" evidence="1">
    <location>
        <begin position="103"/>
        <end position="120"/>
    </location>
</feature>
<organism evidence="2 3">
    <name type="scientific">Bifidobacterium eulemuris</name>
    <dbReference type="NCBI Taxonomy" id="1765219"/>
    <lineage>
        <taxon>Bacteria</taxon>
        <taxon>Bacillati</taxon>
        <taxon>Actinomycetota</taxon>
        <taxon>Actinomycetes</taxon>
        <taxon>Bifidobacteriales</taxon>
        <taxon>Bifidobacteriaceae</taxon>
        <taxon>Bifidobacterium</taxon>
    </lineage>
</organism>
<accession>A0A7L9SRN8</accession>
<keyword evidence="1" id="KW-1133">Transmembrane helix</keyword>
<protein>
    <submittedName>
        <fullName evidence="2">YwiC-like family protein</fullName>
    </submittedName>
</protein>
<gene>
    <name evidence="2" type="ORF">BE0216_10855</name>
</gene>
<name>A0A7L9SRN8_9BIFI</name>
<feature type="transmembrane region" description="Helical" evidence="1">
    <location>
        <begin position="80"/>
        <end position="97"/>
    </location>
</feature>
<feature type="transmembrane region" description="Helical" evidence="1">
    <location>
        <begin position="178"/>
        <end position="197"/>
    </location>
</feature>
<dbReference type="Pfam" id="PF14256">
    <property type="entry name" value="YwiC"/>
    <property type="match status" value="1"/>
</dbReference>